<proteinExistence type="predicted"/>
<protein>
    <submittedName>
        <fullName evidence="1">Uncharacterized protein</fullName>
    </submittedName>
</protein>
<accession>A0A0G3EGE0</accession>
<evidence type="ECO:0000313" key="1">
    <source>
        <dbReference type="EMBL" id="AKJ64477.1"/>
    </source>
</evidence>
<sequence length="63" mass="7041">MQRKRLLAIPRPGETVVMADSGNSLRSAAGDYLGDFRLAPVWYNFIRGGPMPNMDDYDGYGFL</sequence>
<keyword evidence="2" id="KW-1185">Reference proteome</keyword>
<reference evidence="1 2" key="2">
    <citation type="journal article" date="2016" name="ISME J.">
        <title>Characterization of the first cultured representative of Verrucomicrobia subdivision 5 indicates the proposal of a novel phylum.</title>
        <authorList>
            <person name="Spring S."/>
            <person name="Bunk B."/>
            <person name="Sproer C."/>
            <person name="Schumann P."/>
            <person name="Rohde M."/>
            <person name="Tindall B.J."/>
            <person name="Klenk H.P."/>
        </authorList>
    </citation>
    <scope>NUCLEOTIDE SEQUENCE [LARGE SCALE GENOMIC DNA]</scope>
    <source>
        <strain evidence="1 2">L21-Fru-AB</strain>
    </source>
</reference>
<dbReference type="KEGG" id="vbl:L21SP4_01229"/>
<organism evidence="1 2">
    <name type="scientific">Kiritimatiella glycovorans</name>
    <dbReference type="NCBI Taxonomy" id="1307763"/>
    <lineage>
        <taxon>Bacteria</taxon>
        <taxon>Pseudomonadati</taxon>
        <taxon>Kiritimatiellota</taxon>
        <taxon>Kiritimatiellia</taxon>
        <taxon>Kiritimatiellales</taxon>
        <taxon>Kiritimatiellaceae</taxon>
        <taxon>Kiritimatiella</taxon>
    </lineage>
</organism>
<reference evidence="2" key="1">
    <citation type="submission" date="2015-02" db="EMBL/GenBank/DDBJ databases">
        <title>Description and complete genome sequence of the first cultured representative of the subdivision 5 of the Verrucomicrobia phylum.</title>
        <authorList>
            <person name="Spring S."/>
            <person name="Bunk B."/>
            <person name="Sproer C."/>
            <person name="Klenk H.-P."/>
        </authorList>
    </citation>
    <scope>NUCLEOTIDE SEQUENCE [LARGE SCALE GENOMIC DNA]</scope>
    <source>
        <strain evidence="2">L21-Fru-AB</strain>
    </source>
</reference>
<gene>
    <name evidence="1" type="ORF">L21SP4_01229</name>
</gene>
<dbReference type="EMBL" id="CP010904">
    <property type="protein sequence ID" value="AKJ64477.1"/>
    <property type="molecule type" value="Genomic_DNA"/>
</dbReference>
<dbReference type="Proteomes" id="UP000035268">
    <property type="component" value="Chromosome"/>
</dbReference>
<dbReference type="STRING" id="1307763.L21SP4_01229"/>
<evidence type="ECO:0000313" key="2">
    <source>
        <dbReference type="Proteomes" id="UP000035268"/>
    </source>
</evidence>
<name>A0A0G3EGE0_9BACT</name>
<dbReference type="AlphaFoldDB" id="A0A0G3EGE0"/>